<evidence type="ECO:0000313" key="1">
    <source>
        <dbReference type="EMBL" id="BAR60406.1"/>
    </source>
</evidence>
<accession>A0A0E4FWQ6</accession>
<gene>
    <name evidence="1" type="ORF">NK6_7255</name>
</gene>
<name>A0A0E4FWQ6_9BRAD</name>
<dbReference type="Proteomes" id="UP000063308">
    <property type="component" value="Chromosome"/>
</dbReference>
<sequence>MILRHKSLPEEKDLYAARSNWEISFRHIRAEGSSVLDPE</sequence>
<protein>
    <submittedName>
        <fullName evidence="1">Uncharacterized protein</fullName>
    </submittedName>
</protein>
<dbReference type="EMBL" id="AP014685">
    <property type="protein sequence ID" value="BAR60406.1"/>
    <property type="molecule type" value="Genomic_DNA"/>
</dbReference>
<proteinExistence type="predicted"/>
<dbReference type="AlphaFoldDB" id="A0A0E4FWQ6"/>
<organism evidence="1 2">
    <name type="scientific">Bradyrhizobium diazoefficiens</name>
    <dbReference type="NCBI Taxonomy" id="1355477"/>
    <lineage>
        <taxon>Bacteria</taxon>
        <taxon>Pseudomonadati</taxon>
        <taxon>Pseudomonadota</taxon>
        <taxon>Alphaproteobacteria</taxon>
        <taxon>Hyphomicrobiales</taxon>
        <taxon>Nitrobacteraceae</taxon>
        <taxon>Bradyrhizobium</taxon>
    </lineage>
</organism>
<evidence type="ECO:0000313" key="2">
    <source>
        <dbReference type="Proteomes" id="UP000063308"/>
    </source>
</evidence>
<reference evidence="1 2" key="1">
    <citation type="submission" date="2014-11" db="EMBL/GenBank/DDBJ databases">
        <title>Symbiosis island explosion on the genome of extra-slow-growing strains of soybean bradyrhizobia with massive insertion sequences.</title>
        <authorList>
            <person name="Iida T."/>
            <person name="Minamisawa K."/>
        </authorList>
    </citation>
    <scope>NUCLEOTIDE SEQUENCE [LARGE SCALE GENOMIC DNA]</scope>
    <source>
        <strain evidence="1 2">NK6</strain>
    </source>
</reference>